<proteinExistence type="predicted"/>
<gene>
    <name evidence="3" type="ORF">PGO_000880</name>
</gene>
<evidence type="ECO:0000313" key="4">
    <source>
        <dbReference type="Proteomes" id="UP000195521"/>
    </source>
</evidence>
<feature type="transmembrane region" description="Helical" evidence="2">
    <location>
        <begin position="225"/>
        <end position="243"/>
    </location>
</feature>
<organism evidence="3 4">
    <name type="scientific">Plasmodium gonderi</name>
    <dbReference type="NCBI Taxonomy" id="77519"/>
    <lineage>
        <taxon>Eukaryota</taxon>
        <taxon>Sar</taxon>
        <taxon>Alveolata</taxon>
        <taxon>Apicomplexa</taxon>
        <taxon>Aconoidasida</taxon>
        <taxon>Haemosporida</taxon>
        <taxon>Plasmodiidae</taxon>
        <taxon>Plasmodium</taxon>
        <taxon>Plasmodium (Plasmodium)</taxon>
    </lineage>
</organism>
<keyword evidence="4" id="KW-1185">Reference proteome</keyword>
<evidence type="ECO:0000256" key="2">
    <source>
        <dbReference type="SAM" id="Phobius"/>
    </source>
</evidence>
<protein>
    <submittedName>
        <fullName evidence="3">Variable surface protein</fullName>
    </submittedName>
</protein>
<dbReference type="OrthoDB" id="387682at2759"/>
<evidence type="ECO:0000256" key="1">
    <source>
        <dbReference type="SAM" id="Coils"/>
    </source>
</evidence>
<keyword evidence="2" id="KW-0472">Membrane</keyword>
<dbReference type="RefSeq" id="XP_028546653.1">
    <property type="nucleotide sequence ID" value="XM_028690852.1"/>
</dbReference>
<feature type="coiled-coil region" evidence="1">
    <location>
        <begin position="98"/>
        <end position="159"/>
    </location>
</feature>
<keyword evidence="1" id="KW-0175">Coiled coil</keyword>
<reference evidence="4" key="1">
    <citation type="submission" date="2017-04" db="EMBL/GenBank/DDBJ databases">
        <title>Plasmodium gonderi genome.</title>
        <authorList>
            <person name="Arisue N."/>
            <person name="Honma H."/>
            <person name="Kawai S."/>
            <person name="Tougan T."/>
            <person name="Tanabe K."/>
            <person name="Horii T."/>
        </authorList>
    </citation>
    <scope>NUCLEOTIDE SEQUENCE [LARGE SCALE GENOMIC DNA]</scope>
    <source>
        <strain evidence="4">ATCC 30045</strain>
    </source>
</reference>
<accession>A0A1Y1JW06</accession>
<dbReference type="EMBL" id="BDQF01000090">
    <property type="protein sequence ID" value="GAW84064.1"/>
    <property type="molecule type" value="Genomic_DNA"/>
</dbReference>
<comment type="caution">
    <text evidence="3">The sequence shown here is derived from an EMBL/GenBank/DDBJ whole genome shotgun (WGS) entry which is preliminary data.</text>
</comment>
<dbReference type="Proteomes" id="UP000195521">
    <property type="component" value="Unassembled WGS sequence"/>
</dbReference>
<name>A0A1Y1JW06_PLAGO</name>
<dbReference type="GeneID" id="39744872"/>
<dbReference type="AlphaFoldDB" id="A0A1Y1JW06"/>
<evidence type="ECO:0000313" key="3">
    <source>
        <dbReference type="EMBL" id="GAW84064.1"/>
    </source>
</evidence>
<sequence length="295" mass="35368">MNSRKYNFYILARSFDNQNDLINTDMTDSDGTLQNYCMKYVDKQDKLKIKSDLFLPCMKVMTYLGKKKYISTERDDSDVSCVYIFYLINKELQNSRTNDELKQFYKDILLEYKRLKNNDICKDYEQYIPEIDLNKIKDMNDMNNYIDRIKNNNERLSQICNLAQKCSEIYMRNKVTCEHNYDPDFCKALKNIMEEYNDLMKDRNCENNTLSLLPSIQMYKEKSPILIPSIFMLIIAFFLFFLFKFTPYGPYFRRTIKRNIFKSTNLGKDFNEYLSSEAHSTISGIRRYNILYNCV</sequence>
<keyword evidence="2" id="KW-0812">Transmembrane</keyword>
<keyword evidence="2" id="KW-1133">Transmembrane helix</keyword>